<comment type="caution">
    <text evidence="7">The sequence shown here is derived from an EMBL/GenBank/DDBJ whole genome shotgun (WGS) entry which is preliminary data.</text>
</comment>
<keyword evidence="4 5" id="KW-0732">Signal</keyword>
<dbReference type="Pfam" id="PF00496">
    <property type="entry name" value="SBP_bac_5"/>
    <property type="match status" value="1"/>
</dbReference>
<reference evidence="8" key="1">
    <citation type="journal article" date="2019" name="Int. J. Syst. Evol. Microbiol.">
        <title>The Global Catalogue of Microorganisms (GCM) 10K type strain sequencing project: providing services to taxonomists for standard genome sequencing and annotation.</title>
        <authorList>
            <consortium name="The Broad Institute Genomics Platform"/>
            <consortium name="The Broad Institute Genome Sequencing Center for Infectious Disease"/>
            <person name="Wu L."/>
            <person name="Ma J."/>
        </authorList>
    </citation>
    <scope>NUCLEOTIDE SEQUENCE [LARGE SCALE GENOMIC DNA]</scope>
    <source>
        <strain evidence="8">CGMCC 4.7152</strain>
    </source>
</reference>
<comment type="subcellular location">
    <subcellularLocation>
        <location evidence="1">Cell envelope</location>
    </subcellularLocation>
</comment>
<gene>
    <name evidence="7" type="ORF">ACFPIJ_57055</name>
</gene>
<proteinExistence type="inferred from homology"/>
<dbReference type="PROSITE" id="PS51257">
    <property type="entry name" value="PROKAR_LIPOPROTEIN"/>
    <property type="match status" value="1"/>
</dbReference>
<dbReference type="PIRSF" id="PIRSF002741">
    <property type="entry name" value="MppA"/>
    <property type="match status" value="1"/>
</dbReference>
<protein>
    <submittedName>
        <fullName evidence="7">ABC transporter substrate-binding protein</fullName>
    </submittedName>
</protein>
<dbReference type="InterPro" id="IPR030678">
    <property type="entry name" value="Peptide/Ni-bd"/>
</dbReference>
<keyword evidence="3" id="KW-0813">Transport</keyword>
<dbReference type="SUPFAM" id="SSF53850">
    <property type="entry name" value="Periplasmic binding protein-like II"/>
    <property type="match status" value="1"/>
</dbReference>
<evidence type="ECO:0000256" key="3">
    <source>
        <dbReference type="ARBA" id="ARBA00022448"/>
    </source>
</evidence>
<feature type="domain" description="Solute-binding protein family 5" evidence="6">
    <location>
        <begin position="82"/>
        <end position="461"/>
    </location>
</feature>
<comment type="similarity">
    <text evidence="2">Belongs to the bacterial solute-binding protein 5 family.</text>
</comment>
<dbReference type="InterPro" id="IPR039424">
    <property type="entry name" value="SBP_5"/>
</dbReference>
<evidence type="ECO:0000256" key="1">
    <source>
        <dbReference type="ARBA" id="ARBA00004196"/>
    </source>
</evidence>
<dbReference type="Gene3D" id="3.10.105.10">
    <property type="entry name" value="Dipeptide-binding Protein, Domain 3"/>
    <property type="match status" value="1"/>
</dbReference>
<dbReference type="Gene3D" id="3.40.190.10">
    <property type="entry name" value="Periplasmic binding protein-like II"/>
    <property type="match status" value="1"/>
</dbReference>
<organism evidence="7 8">
    <name type="scientific">Dactylosporangium cerinum</name>
    <dbReference type="NCBI Taxonomy" id="1434730"/>
    <lineage>
        <taxon>Bacteria</taxon>
        <taxon>Bacillati</taxon>
        <taxon>Actinomycetota</taxon>
        <taxon>Actinomycetes</taxon>
        <taxon>Micromonosporales</taxon>
        <taxon>Micromonosporaceae</taxon>
        <taxon>Dactylosporangium</taxon>
    </lineage>
</organism>
<evidence type="ECO:0000256" key="5">
    <source>
        <dbReference type="SAM" id="SignalP"/>
    </source>
</evidence>
<evidence type="ECO:0000259" key="6">
    <source>
        <dbReference type="Pfam" id="PF00496"/>
    </source>
</evidence>
<sequence length="541" mass="57165">MRRSTPSASIAAALVAVLGAAGCTTSTDTGTGTDAGAQKITIGTTDQVSSIDPAGSWDAGSGTVASEVYATLLSASNGSTDVKPDLAAVISLSAPTRYTVKLKPGLTFANGHELTSSDVKFSFDRQLKIADKNGPSALLYNLDSVAAPAADTVEFTLKSANDTLFPQILTTAAGLVVDEQVFPADKVLDDDAVVAAKPWSGPYVIDSYAKNSLVSFGPNAAYKGLLGTPKNKGVLLKYYTNAGNLKLDIQQGNIDVAYRTLTIPDLQDLGGKTGVVVHTGAGNGIRFIVFNVKTQPFGSATSSPDPAKALAVRRAAASLIDRAQLAEQVYKGSFQPLYSYVPQGITGATESLKPLYGDKRGGPDKTAAAALLSAAGVSTPVALSLQYNTDHYGSSSEDEYALVKTQLEAGGLFKVTLQSTEWSQYGKQRVADQYPAYQLGWYADYLDADNYLGSFFAKDNWVNNGYQDPAVLALIKQEQTEVDPAKRTQILQQIQDTVAAAVPIVPLLQGSTAIVTRTGVDGVPKQLDSAYQFRWAELTKR</sequence>
<name>A0ABV9WJW6_9ACTN</name>
<dbReference type="PANTHER" id="PTHR30290">
    <property type="entry name" value="PERIPLASMIC BINDING COMPONENT OF ABC TRANSPORTER"/>
    <property type="match status" value="1"/>
</dbReference>
<dbReference type="RefSeq" id="WP_380127954.1">
    <property type="nucleotide sequence ID" value="NZ_JBHSIU010000121.1"/>
</dbReference>
<feature type="chain" id="PRO_5045653155" evidence="5">
    <location>
        <begin position="27"/>
        <end position="541"/>
    </location>
</feature>
<dbReference type="Proteomes" id="UP001595912">
    <property type="component" value="Unassembled WGS sequence"/>
</dbReference>
<evidence type="ECO:0000313" key="8">
    <source>
        <dbReference type="Proteomes" id="UP001595912"/>
    </source>
</evidence>
<dbReference type="EMBL" id="JBHSIU010000121">
    <property type="protein sequence ID" value="MFC5007308.1"/>
    <property type="molecule type" value="Genomic_DNA"/>
</dbReference>
<evidence type="ECO:0000256" key="2">
    <source>
        <dbReference type="ARBA" id="ARBA00005695"/>
    </source>
</evidence>
<keyword evidence="8" id="KW-1185">Reference proteome</keyword>
<evidence type="ECO:0000313" key="7">
    <source>
        <dbReference type="EMBL" id="MFC5007308.1"/>
    </source>
</evidence>
<dbReference type="PANTHER" id="PTHR30290:SF10">
    <property type="entry name" value="PERIPLASMIC OLIGOPEPTIDE-BINDING PROTEIN-RELATED"/>
    <property type="match status" value="1"/>
</dbReference>
<dbReference type="InterPro" id="IPR000914">
    <property type="entry name" value="SBP_5_dom"/>
</dbReference>
<accession>A0ABV9WJW6</accession>
<evidence type="ECO:0000256" key="4">
    <source>
        <dbReference type="ARBA" id="ARBA00022729"/>
    </source>
</evidence>
<feature type="signal peptide" evidence="5">
    <location>
        <begin position="1"/>
        <end position="26"/>
    </location>
</feature>